<dbReference type="Proteomes" id="UP000324222">
    <property type="component" value="Unassembled WGS sequence"/>
</dbReference>
<name>A0A5B7K072_PORTR</name>
<dbReference type="AlphaFoldDB" id="A0A5B7K072"/>
<accession>A0A5B7K072</accession>
<feature type="compositionally biased region" description="Polar residues" evidence="1">
    <location>
        <begin position="71"/>
        <end position="84"/>
    </location>
</feature>
<keyword evidence="3" id="KW-1185">Reference proteome</keyword>
<evidence type="ECO:0000313" key="2">
    <source>
        <dbReference type="EMBL" id="MPC99996.1"/>
    </source>
</evidence>
<evidence type="ECO:0000256" key="1">
    <source>
        <dbReference type="SAM" id="MobiDB-lite"/>
    </source>
</evidence>
<sequence length="84" mass="8964">MKKKPAHVTIVFPPGAGDANLQLGPHAKFSTAPPPQARTGDYLIAIISSPSRDNLLQSPQRNSDKEALETKVTSYTSVDSSGFL</sequence>
<feature type="region of interest" description="Disordered" evidence="1">
    <location>
        <begin position="53"/>
        <end position="84"/>
    </location>
</feature>
<gene>
    <name evidence="2" type="ORF">E2C01_095443</name>
</gene>
<evidence type="ECO:0000313" key="3">
    <source>
        <dbReference type="Proteomes" id="UP000324222"/>
    </source>
</evidence>
<organism evidence="2 3">
    <name type="scientific">Portunus trituberculatus</name>
    <name type="common">Swimming crab</name>
    <name type="synonym">Neptunus trituberculatus</name>
    <dbReference type="NCBI Taxonomy" id="210409"/>
    <lineage>
        <taxon>Eukaryota</taxon>
        <taxon>Metazoa</taxon>
        <taxon>Ecdysozoa</taxon>
        <taxon>Arthropoda</taxon>
        <taxon>Crustacea</taxon>
        <taxon>Multicrustacea</taxon>
        <taxon>Malacostraca</taxon>
        <taxon>Eumalacostraca</taxon>
        <taxon>Eucarida</taxon>
        <taxon>Decapoda</taxon>
        <taxon>Pleocyemata</taxon>
        <taxon>Brachyura</taxon>
        <taxon>Eubrachyura</taxon>
        <taxon>Portunoidea</taxon>
        <taxon>Portunidae</taxon>
        <taxon>Portuninae</taxon>
        <taxon>Portunus</taxon>
    </lineage>
</organism>
<proteinExistence type="predicted"/>
<comment type="caution">
    <text evidence="2">The sequence shown here is derived from an EMBL/GenBank/DDBJ whole genome shotgun (WGS) entry which is preliminary data.</text>
</comment>
<dbReference type="EMBL" id="VSRR010120877">
    <property type="protein sequence ID" value="MPC99996.1"/>
    <property type="molecule type" value="Genomic_DNA"/>
</dbReference>
<protein>
    <submittedName>
        <fullName evidence="2">Uncharacterized protein</fullName>
    </submittedName>
</protein>
<reference evidence="2 3" key="1">
    <citation type="submission" date="2019-05" db="EMBL/GenBank/DDBJ databases">
        <title>Another draft genome of Portunus trituberculatus and its Hox gene families provides insights of decapod evolution.</title>
        <authorList>
            <person name="Jeong J.-H."/>
            <person name="Song I."/>
            <person name="Kim S."/>
            <person name="Choi T."/>
            <person name="Kim D."/>
            <person name="Ryu S."/>
            <person name="Kim W."/>
        </authorList>
    </citation>
    <scope>NUCLEOTIDE SEQUENCE [LARGE SCALE GENOMIC DNA]</scope>
    <source>
        <tissue evidence="2">Muscle</tissue>
    </source>
</reference>